<accession>A0ACB5SJ92</accession>
<evidence type="ECO:0000313" key="1">
    <source>
        <dbReference type="EMBL" id="GME43630.1"/>
    </source>
</evidence>
<gene>
    <name evidence="1" type="primary">g11856</name>
    <name evidence="1" type="ORF">NpPPO83_00011856</name>
</gene>
<sequence>MQITQLGLIATLAAARAVTAYGCSNCAGADLGRVRGGCLQACNEAFTTGTSERGFCRDECPTVVGDDKCCVATCAGSRNTCVRDSLTALAKGRAGVRRAADAEQLDRIRRDPRLLDVRALALREPPYDAVETTEQLRALDPRGLRAWTVLGDDGGAAAGALEKRVNPGVVCCKTAKTIMAGAGALLPTSMVLSEMTDEETVAAMVLVAFGAAGTYACSRAYQINCVFDGTVPTPTNTAARRGLGGGDGDGSLVDVF</sequence>
<dbReference type="EMBL" id="BSXG01000110">
    <property type="protein sequence ID" value="GME43630.1"/>
    <property type="molecule type" value="Genomic_DNA"/>
</dbReference>
<organism evidence="1 2">
    <name type="scientific">Neofusicoccum parvum</name>
    <dbReference type="NCBI Taxonomy" id="310453"/>
    <lineage>
        <taxon>Eukaryota</taxon>
        <taxon>Fungi</taxon>
        <taxon>Dikarya</taxon>
        <taxon>Ascomycota</taxon>
        <taxon>Pezizomycotina</taxon>
        <taxon>Dothideomycetes</taxon>
        <taxon>Dothideomycetes incertae sedis</taxon>
        <taxon>Botryosphaeriales</taxon>
        <taxon>Botryosphaeriaceae</taxon>
        <taxon>Neofusicoccum</taxon>
    </lineage>
</organism>
<dbReference type="Proteomes" id="UP001165186">
    <property type="component" value="Unassembled WGS sequence"/>
</dbReference>
<protein>
    <submittedName>
        <fullName evidence="1">Uncharacterized protein</fullName>
    </submittedName>
</protein>
<proteinExistence type="predicted"/>
<reference evidence="1" key="1">
    <citation type="submission" date="2024-09" db="EMBL/GenBank/DDBJ databases">
        <title>Draft Genome Sequences of Neofusicoccum parvum.</title>
        <authorList>
            <person name="Ashida A."/>
            <person name="Camagna M."/>
            <person name="Tanaka A."/>
            <person name="Takemoto D."/>
        </authorList>
    </citation>
    <scope>NUCLEOTIDE SEQUENCE</scope>
    <source>
        <strain evidence="1">PPO83</strain>
    </source>
</reference>
<evidence type="ECO:0000313" key="2">
    <source>
        <dbReference type="Proteomes" id="UP001165186"/>
    </source>
</evidence>
<comment type="caution">
    <text evidence="1">The sequence shown here is derived from an EMBL/GenBank/DDBJ whole genome shotgun (WGS) entry which is preliminary data.</text>
</comment>
<name>A0ACB5SJ92_9PEZI</name>
<keyword evidence="2" id="KW-1185">Reference proteome</keyword>